<evidence type="ECO:0000313" key="2">
    <source>
        <dbReference type="Proteomes" id="UP000647587"/>
    </source>
</evidence>
<dbReference type="Proteomes" id="UP000647587">
    <property type="component" value="Unassembled WGS sequence"/>
</dbReference>
<protein>
    <recommendedName>
        <fullName evidence="3">Ribbon-helix-helix protein CopG domain-containing protein</fullName>
    </recommendedName>
</protein>
<dbReference type="RefSeq" id="WP_189010304.1">
    <property type="nucleotide sequence ID" value="NZ_BMPP01000014.1"/>
</dbReference>
<keyword evidence="2" id="KW-1185">Reference proteome</keyword>
<comment type="caution">
    <text evidence="1">The sequence shown here is derived from an EMBL/GenBank/DDBJ whole genome shotgun (WGS) entry which is preliminary data.</text>
</comment>
<dbReference type="EMBL" id="BMPP01000014">
    <property type="protein sequence ID" value="GGK34267.1"/>
    <property type="molecule type" value="Genomic_DNA"/>
</dbReference>
<evidence type="ECO:0008006" key="3">
    <source>
        <dbReference type="Google" id="ProtNLM"/>
    </source>
</evidence>
<name>A0ABQ2EZH5_9DEIO</name>
<accession>A0ABQ2EZH5</accession>
<reference evidence="2" key="1">
    <citation type="journal article" date="2019" name="Int. J. Syst. Evol. Microbiol.">
        <title>The Global Catalogue of Microorganisms (GCM) 10K type strain sequencing project: providing services to taxonomists for standard genome sequencing and annotation.</title>
        <authorList>
            <consortium name="The Broad Institute Genomics Platform"/>
            <consortium name="The Broad Institute Genome Sequencing Center for Infectious Disease"/>
            <person name="Wu L."/>
            <person name="Ma J."/>
        </authorList>
    </citation>
    <scope>NUCLEOTIDE SEQUENCE [LARGE SCALE GENOMIC DNA]</scope>
    <source>
        <strain evidence="2">JCM 30331</strain>
    </source>
</reference>
<organism evidence="1 2">
    <name type="scientific">Deinococcus malanensis</name>
    <dbReference type="NCBI Taxonomy" id="1706855"/>
    <lineage>
        <taxon>Bacteria</taxon>
        <taxon>Thermotogati</taxon>
        <taxon>Deinococcota</taxon>
        <taxon>Deinococci</taxon>
        <taxon>Deinococcales</taxon>
        <taxon>Deinococcaceae</taxon>
        <taxon>Deinococcus</taxon>
    </lineage>
</organism>
<gene>
    <name evidence="1" type="ORF">GCM10008955_30380</name>
</gene>
<evidence type="ECO:0000313" key="1">
    <source>
        <dbReference type="EMBL" id="GGK34267.1"/>
    </source>
</evidence>
<sequence>MTSATLTITLESGMLAALEEAAQAHNLTVENFIREALRAHLLPAMQLDLAALGEAMLTAIQVMRDDPEIEPLHITDEMVEATQAFLLPDDATRLVLGDELISQLIGLPAGAPLTAEASARLAAVTTVCRLLRGTLNEAGVRRWWRKRRYQLRGAAPLDLIGGGGWTPQTLAFREIAALAEADAGFAAT</sequence>
<proteinExistence type="predicted"/>